<accession>A0ABY3RR92</accession>
<keyword evidence="3" id="KW-1185">Reference proteome</keyword>
<dbReference type="Proteomes" id="UP001199642">
    <property type="component" value="Chromosome"/>
</dbReference>
<dbReference type="EMBL" id="CP082781">
    <property type="protein sequence ID" value="UGS25012.1"/>
    <property type="molecule type" value="Genomic_DNA"/>
</dbReference>
<proteinExistence type="predicted"/>
<protein>
    <submittedName>
        <fullName evidence="2">Uncharacterized protein</fullName>
    </submittedName>
</protein>
<evidence type="ECO:0000313" key="3">
    <source>
        <dbReference type="Proteomes" id="UP001199642"/>
    </source>
</evidence>
<gene>
    <name evidence="2" type="ORF">K8F61_09850</name>
</gene>
<evidence type="ECO:0000256" key="1">
    <source>
        <dbReference type="SAM" id="MobiDB-lite"/>
    </source>
</evidence>
<dbReference type="RefSeq" id="WP_231818877.1">
    <property type="nucleotide sequence ID" value="NZ_CP082781.1"/>
</dbReference>
<organism evidence="2 3">
    <name type="scientific">Microbacterium resistens</name>
    <dbReference type="NCBI Taxonomy" id="156977"/>
    <lineage>
        <taxon>Bacteria</taxon>
        <taxon>Bacillati</taxon>
        <taxon>Actinomycetota</taxon>
        <taxon>Actinomycetes</taxon>
        <taxon>Micrococcales</taxon>
        <taxon>Microbacteriaceae</taxon>
        <taxon>Microbacterium</taxon>
    </lineage>
</organism>
<reference evidence="2 3" key="1">
    <citation type="submission" date="2023-01" db="EMBL/GenBank/DDBJ databases">
        <title>Characterization of estradiol degrading bacteria Microbacterium sp. MZT7 and reveal degrading genes through genome analysis.</title>
        <authorList>
            <person name="Hao P."/>
            <person name="Gao Y."/>
        </authorList>
    </citation>
    <scope>NUCLEOTIDE SEQUENCE [LARGE SCALE GENOMIC DNA]</scope>
    <source>
        <strain evidence="2 3">MZT7</strain>
    </source>
</reference>
<sequence length="89" mass="9719">MTTIDSPSGDLVPQSSDAIRIPPNLLPGPGTYGVRVRVLGRGRDLPQPDDLDITAPDRYLVDIWPAPPEGVAERTIIASEKSKEFDTYM</sequence>
<evidence type="ECO:0000313" key="2">
    <source>
        <dbReference type="EMBL" id="UGS25012.1"/>
    </source>
</evidence>
<name>A0ABY3RR92_9MICO</name>
<feature type="region of interest" description="Disordered" evidence="1">
    <location>
        <begin position="1"/>
        <end position="24"/>
    </location>
</feature>